<dbReference type="Proteomes" id="UP000001514">
    <property type="component" value="Unassembled WGS sequence"/>
</dbReference>
<organism evidence="4">
    <name type="scientific">Selaginella moellendorffii</name>
    <name type="common">Spikemoss</name>
    <dbReference type="NCBI Taxonomy" id="88036"/>
    <lineage>
        <taxon>Eukaryota</taxon>
        <taxon>Viridiplantae</taxon>
        <taxon>Streptophyta</taxon>
        <taxon>Embryophyta</taxon>
        <taxon>Tracheophyta</taxon>
        <taxon>Lycopodiopsida</taxon>
        <taxon>Selaginellales</taxon>
        <taxon>Selaginellaceae</taxon>
        <taxon>Selaginella</taxon>
    </lineage>
</organism>
<name>D8RXX9_SELML</name>
<dbReference type="PRINTS" id="PR00700">
    <property type="entry name" value="PRTYPHPHTASE"/>
</dbReference>
<evidence type="ECO:0000313" key="4">
    <source>
        <dbReference type="Proteomes" id="UP000001514"/>
    </source>
</evidence>
<dbReference type="PANTHER" id="PTHR19134:SF449">
    <property type="entry name" value="TYROSINE-PROTEIN PHOSPHATASE 1"/>
    <property type="match status" value="1"/>
</dbReference>
<dbReference type="InterPro" id="IPR000242">
    <property type="entry name" value="PTP_cat"/>
</dbReference>
<dbReference type="InterPro" id="IPR029021">
    <property type="entry name" value="Prot-tyrosine_phosphatase-like"/>
</dbReference>
<accession>D8RXX9</accession>
<evidence type="ECO:0008006" key="5">
    <source>
        <dbReference type="Google" id="ProtNLM"/>
    </source>
</evidence>
<dbReference type="SUPFAM" id="SSF52799">
    <property type="entry name" value="(Phosphotyrosine protein) phosphatases II"/>
    <property type="match status" value="1"/>
</dbReference>
<dbReference type="OrthoDB" id="10253954at2759"/>
<dbReference type="eggNOG" id="KOG0789">
    <property type="taxonomic scope" value="Eukaryota"/>
</dbReference>
<dbReference type="InterPro" id="IPR000387">
    <property type="entry name" value="Tyr_Pase_dom"/>
</dbReference>
<dbReference type="Gramene" id="EFJ22812">
    <property type="protein sequence ID" value="EFJ22812"/>
    <property type="gene ID" value="SELMODRAFT_416055"/>
</dbReference>
<dbReference type="AlphaFoldDB" id="D8RXX9"/>
<dbReference type="KEGG" id="smo:SELMODRAFT_416055"/>
<dbReference type="GO" id="GO:0004725">
    <property type="term" value="F:protein tyrosine phosphatase activity"/>
    <property type="evidence" value="ECO:0007669"/>
    <property type="project" value="InterPro"/>
</dbReference>
<proteinExistence type="predicted"/>
<dbReference type="Gene3D" id="3.90.190.10">
    <property type="entry name" value="Protein tyrosine phosphatase superfamily"/>
    <property type="match status" value="1"/>
</dbReference>
<dbReference type="PROSITE" id="PS50056">
    <property type="entry name" value="TYR_PHOSPHATASE_2"/>
    <property type="match status" value="1"/>
</dbReference>
<dbReference type="STRING" id="88036.D8RXX9"/>
<dbReference type="SMART" id="SM00194">
    <property type="entry name" value="PTPc"/>
    <property type="match status" value="1"/>
</dbReference>
<sequence>MELELRPEQREWCRQASLLLKNKSSHQAKSEYQELVTLQAQELLHSSAADHPHCRSATRVVLQGSSPSFINANFITSNAICGGQPDSPLHFWEMVVQCNCRAIVKLTEDLAGEYFPLRPGESQVYGRIKIINRSSSRSINDVTRRLLQVECDDQSFTLEHWQYSWSDFGVPKRIEPIQEMFAALYKLPPGCSYFIHCRAGIGRAGTFVTLDHVLRSILSGDLSVVNISHTVARLRQQRRGLVETDEQYWFCFRAVIKILEFLMFSAQPKTEVKFFAGTRQVEV</sequence>
<dbReference type="InParanoid" id="D8RXX9"/>
<dbReference type="EMBL" id="GL377594">
    <property type="protein sequence ID" value="EFJ22812.1"/>
    <property type="molecule type" value="Genomic_DNA"/>
</dbReference>
<dbReference type="PROSITE" id="PS50055">
    <property type="entry name" value="TYR_PHOSPHATASE_PTP"/>
    <property type="match status" value="1"/>
</dbReference>
<reference evidence="3 4" key="1">
    <citation type="journal article" date="2011" name="Science">
        <title>The Selaginella genome identifies genetic changes associated with the evolution of vascular plants.</title>
        <authorList>
            <person name="Banks J.A."/>
            <person name="Nishiyama T."/>
            <person name="Hasebe M."/>
            <person name="Bowman J.L."/>
            <person name="Gribskov M."/>
            <person name="dePamphilis C."/>
            <person name="Albert V.A."/>
            <person name="Aono N."/>
            <person name="Aoyama T."/>
            <person name="Ambrose B.A."/>
            <person name="Ashton N.W."/>
            <person name="Axtell M.J."/>
            <person name="Barker E."/>
            <person name="Barker M.S."/>
            <person name="Bennetzen J.L."/>
            <person name="Bonawitz N.D."/>
            <person name="Chapple C."/>
            <person name="Cheng C."/>
            <person name="Correa L.G."/>
            <person name="Dacre M."/>
            <person name="DeBarry J."/>
            <person name="Dreyer I."/>
            <person name="Elias M."/>
            <person name="Engstrom E.M."/>
            <person name="Estelle M."/>
            <person name="Feng L."/>
            <person name="Finet C."/>
            <person name="Floyd S.K."/>
            <person name="Frommer W.B."/>
            <person name="Fujita T."/>
            <person name="Gramzow L."/>
            <person name="Gutensohn M."/>
            <person name="Harholt J."/>
            <person name="Hattori M."/>
            <person name="Heyl A."/>
            <person name="Hirai T."/>
            <person name="Hiwatashi Y."/>
            <person name="Ishikawa M."/>
            <person name="Iwata M."/>
            <person name="Karol K.G."/>
            <person name="Koehler B."/>
            <person name="Kolukisaoglu U."/>
            <person name="Kubo M."/>
            <person name="Kurata T."/>
            <person name="Lalonde S."/>
            <person name="Li K."/>
            <person name="Li Y."/>
            <person name="Litt A."/>
            <person name="Lyons E."/>
            <person name="Manning G."/>
            <person name="Maruyama T."/>
            <person name="Michael T.P."/>
            <person name="Mikami K."/>
            <person name="Miyazaki S."/>
            <person name="Morinaga S."/>
            <person name="Murata T."/>
            <person name="Mueller-Roeber B."/>
            <person name="Nelson D.R."/>
            <person name="Obara M."/>
            <person name="Oguri Y."/>
            <person name="Olmstead R.G."/>
            <person name="Onodera N."/>
            <person name="Petersen B.L."/>
            <person name="Pils B."/>
            <person name="Prigge M."/>
            <person name="Rensing S.A."/>
            <person name="Riano-Pachon D.M."/>
            <person name="Roberts A.W."/>
            <person name="Sato Y."/>
            <person name="Scheller H.V."/>
            <person name="Schulz B."/>
            <person name="Schulz C."/>
            <person name="Shakirov E.V."/>
            <person name="Shibagaki N."/>
            <person name="Shinohara N."/>
            <person name="Shippen D.E."/>
            <person name="Soerensen I."/>
            <person name="Sotooka R."/>
            <person name="Sugimoto N."/>
            <person name="Sugita M."/>
            <person name="Sumikawa N."/>
            <person name="Tanurdzic M."/>
            <person name="Theissen G."/>
            <person name="Ulvskov P."/>
            <person name="Wakazuki S."/>
            <person name="Weng J.K."/>
            <person name="Willats W.W."/>
            <person name="Wipf D."/>
            <person name="Wolf P.G."/>
            <person name="Yang L."/>
            <person name="Zimmer A.D."/>
            <person name="Zhu Q."/>
            <person name="Mitros T."/>
            <person name="Hellsten U."/>
            <person name="Loque D."/>
            <person name="Otillar R."/>
            <person name="Salamov A."/>
            <person name="Schmutz J."/>
            <person name="Shapiro H."/>
            <person name="Lindquist E."/>
            <person name="Lucas S."/>
            <person name="Rokhsar D."/>
            <person name="Grigoriev I.V."/>
        </authorList>
    </citation>
    <scope>NUCLEOTIDE SEQUENCE [LARGE SCALE GENOMIC DNA]</scope>
</reference>
<dbReference type="InterPro" id="IPR050348">
    <property type="entry name" value="Protein-Tyr_Phosphatase"/>
</dbReference>
<evidence type="ECO:0000259" key="2">
    <source>
        <dbReference type="PROSITE" id="PS50056"/>
    </source>
</evidence>
<dbReference type="HOGENOM" id="CLU_984835_0_0_1"/>
<dbReference type="Pfam" id="PF00102">
    <property type="entry name" value="Y_phosphatase"/>
    <property type="match status" value="1"/>
</dbReference>
<gene>
    <name evidence="3" type="ORF">SELMODRAFT_416055</name>
</gene>
<evidence type="ECO:0000259" key="1">
    <source>
        <dbReference type="PROSITE" id="PS50055"/>
    </source>
</evidence>
<feature type="domain" description="Tyrosine-protein phosphatase" evidence="1">
    <location>
        <begin position="52"/>
        <end position="258"/>
    </location>
</feature>
<keyword evidence="4" id="KW-1185">Reference proteome</keyword>
<dbReference type="PANTHER" id="PTHR19134">
    <property type="entry name" value="RECEPTOR-TYPE TYROSINE-PROTEIN PHOSPHATASE"/>
    <property type="match status" value="1"/>
</dbReference>
<dbReference type="InterPro" id="IPR003595">
    <property type="entry name" value="Tyr_Pase_cat"/>
</dbReference>
<evidence type="ECO:0000313" key="3">
    <source>
        <dbReference type="EMBL" id="EFJ22812.1"/>
    </source>
</evidence>
<protein>
    <recommendedName>
        <fullName evidence="5">Tyrosine specific protein phosphatases domain-containing protein</fullName>
    </recommendedName>
</protein>
<dbReference type="SMART" id="SM00404">
    <property type="entry name" value="PTPc_motif"/>
    <property type="match status" value="1"/>
</dbReference>
<feature type="domain" description="Tyrosine specific protein phosphatases" evidence="2">
    <location>
        <begin position="171"/>
        <end position="249"/>
    </location>
</feature>